<dbReference type="RefSeq" id="WP_063769157.1">
    <property type="nucleotide sequence ID" value="NZ_CADEQD010000002.1"/>
</dbReference>
<comment type="similarity">
    <text evidence="1">Belongs to the glycosyltransferase 2 family.</text>
</comment>
<dbReference type="Proteomes" id="UP000029590">
    <property type="component" value="Unassembled WGS sequence"/>
</dbReference>
<sequence length="326" mass="34923">MNAHAQDTAMGEARVKPRVGVVTVLYQSDDVLADFFASLAAQAGVVLRLYVIDNSATDSGSLMSRQLAEAAGLDAQVVFNDANLGVARGNNQGIRLALAQGCDYVLLANNDVAFDGPDTIANLIAPIAASPVPIVTFPKILYHGTNRIWCAGGTISRMKAITTHRGDGCEDLGQFDAPGAAEYAPTCFMALHRSVFARVGMMDENYFVYYDDTDFVWRMNRAGIHPWYVPASRVAHKVSFSTGGGESPFSLFYCTRNRLYFSRKNLGFPYAQLAQAYSVAAMLAKCVRFTAAGRRSVLRGISEGLRLRHAPGAEAGTGGGQGSAAS</sequence>
<dbReference type="GO" id="GO:0016757">
    <property type="term" value="F:glycosyltransferase activity"/>
    <property type="evidence" value="ECO:0007669"/>
    <property type="project" value="UniProtKB-KW"/>
</dbReference>
<dbReference type="Pfam" id="PF00535">
    <property type="entry name" value="Glycos_transf_2"/>
    <property type="match status" value="1"/>
</dbReference>
<evidence type="ECO:0000259" key="4">
    <source>
        <dbReference type="Pfam" id="PF00535"/>
    </source>
</evidence>
<dbReference type="PANTHER" id="PTHR43179:SF12">
    <property type="entry name" value="GALACTOFURANOSYLTRANSFERASE GLFT2"/>
    <property type="match status" value="1"/>
</dbReference>
<proteinExistence type="inferred from homology"/>
<gene>
    <name evidence="5" type="ORF">DM48_2354</name>
</gene>
<dbReference type="SUPFAM" id="SSF53448">
    <property type="entry name" value="Nucleotide-diphospho-sugar transferases"/>
    <property type="match status" value="1"/>
</dbReference>
<dbReference type="KEGG" id="bgo:BM43_5412"/>
<feature type="domain" description="Glycosyltransferase 2-like" evidence="4">
    <location>
        <begin position="21"/>
        <end position="196"/>
    </location>
</feature>
<dbReference type="EMBL" id="JPGG01000016">
    <property type="protein sequence ID" value="KGC14683.1"/>
    <property type="molecule type" value="Genomic_DNA"/>
</dbReference>
<keyword evidence="3 5" id="KW-0808">Transferase</keyword>
<dbReference type="PANTHER" id="PTHR43179">
    <property type="entry name" value="RHAMNOSYLTRANSFERASE WBBL"/>
    <property type="match status" value="1"/>
</dbReference>
<evidence type="ECO:0000256" key="2">
    <source>
        <dbReference type="ARBA" id="ARBA00022676"/>
    </source>
</evidence>
<evidence type="ECO:0000256" key="1">
    <source>
        <dbReference type="ARBA" id="ARBA00006739"/>
    </source>
</evidence>
<evidence type="ECO:0000313" key="5">
    <source>
        <dbReference type="EMBL" id="KGC14683.1"/>
    </source>
</evidence>
<accession>A0AAW3F1J5</accession>
<keyword evidence="2" id="KW-0328">Glycosyltransferase</keyword>
<dbReference type="InterPro" id="IPR029044">
    <property type="entry name" value="Nucleotide-diphossugar_trans"/>
</dbReference>
<organism evidence="5 6">
    <name type="scientific">Burkholderia gladioli</name>
    <name type="common">Pseudomonas marginata</name>
    <name type="synonym">Phytomonas marginata</name>
    <dbReference type="NCBI Taxonomy" id="28095"/>
    <lineage>
        <taxon>Bacteria</taxon>
        <taxon>Pseudomonadati</taxon>
        <taxon>Pseudomonadota</taxon>
        <taxon>Betaproteobacteria</taxon>
        <taxon>Burkholderiales</taxon>
        <taxon>Burkholderiaceae</taxon>
        <taxon>Burkholderia</taxon>
    </lineage>
</organism>
<reference evidence="5 6" key="1">
    <citation type="submission" date="2014-04" db="EMBL/GenBank/DDBJ databases">
        <authorList>
            <person name="Bishop-Lilly K.A."/>
            <person name="Broomall S.M."/>
            <person name="Chain P.S."/>
            <person name="Chertkov O."/>
            <person name="Coyne S.R."/>
            <person name="Daligault H.E."/>
            <person name="Davenport K.W."/>
            <person name="Erkkila T."/>
            <person name="Frey K.G."/>
            <person name="Gibbons H.S."/>
            <person name="Gu W."/>
            <person name="Jaissle J."/>
            <person name="Johnson S.L."/>
            <person name="Koroleva G.I."/>
            <person name="Ladner J.T."/>
            <person name="Lo C.-C."/>
            <person name="Minogue T.D."/>
            <person name="Munk C."/>
            <person name="Palacios G.F."/>
            <person name="Redden C.L."/>
            <person name="Rosenzweig C.N."/>
            <person name="Scholz M.B."/>
            <person name="Teshima H."/>
            <person name="Xu Y."/>
        </authorList>
    </citation>
    <scope>NUCLEOTIDE SEQUENCE [LARGE SCALE GENOMIC DNA]</scope>
    <source>
        <strain evidence="6">gladioli</strain>
    </source>
</reference>
<comment type="caution">
    <text evidence="5">The sequence shown here is derived from an EMBL/GenBank/DDBJ whole genome shotgun (WGS) entry which is preliminary data.</text>
</comment>
<protein>
    <submittedName>
        <fullName evidence="5">Glycosyl transferase 2 family protein</fullName>
    </submittedName>
</protein>
<evidence type="ECO:0000256" key="3">
    <source>
        <dbReference type="ARBA" id="ARBA00022679"/>
    </source>
</evidence>
<dbReference type="InterPro" id="IPR001173">
    <property type="entry name" value="Glyco_trans_2-like"/>
</dbReference>
<name>A0AAW3F1J5_BURGA</name>
<dbReference type="AlphaFoldDB" id="A0AAW3F1J5"/>
<evidence type="ECO:0000313" key="6">
    <source>
        <dbReference type="Proteomes" id="UP000029590"/>
    </source>
</evidence>
<dbReference type="Gene3D" id="3.90.550.10">
    <property type="entry name" value="Spore Coat Polysaccharide Biosynthesis Protein SpsA, Chain A"/>
    <property type="match status" value="1"/>
</dbReference>